<sequence>MNSVMDALWVFLRLLSLLPFQWVSTAYQAFDRVPIQFKLACIGHSDYFFINRISISVDFPSKFETLDKLQQRDATPPAHTALDQSLLDHASITLLSSL</sequence>
<evidence type="ECO:0000256" key="1">
    <source>
        <dbReference type="SAM" id="SignalP"/>
    </source>
</evidence>
<feature type="chain" id="PRO_5014740302" evidence="1">
    <location>
        <begin position="27"/>
        <end position="98"/>
    </location>
</feature>
<keyword evidence="1" id="KW-0732">Signal</keyword>
<name>A0A2M4D6L5_ANODA</name>
<accession>A0A2M4D6L5</accession>
<reference evidence="2" key="1">
    <citation type="submission" date="2018-01" db="EMBL/GenBank/DDBJ databases">
        <title>An insight into the sialome of Amazonian anophelines.</title>
        <authorList>
            <person name="Ribeiro J.M."/>
            <person name="Scarpassa V."/>
            <person name="Calvo E."/>
        </authorList>
    </citation>
    <scope>NUCLEOTIDE SEQUENCE</scope>
</reference>
<protein>
    <submittedName>
        <fullName evidence="2">Putative secreted protein</fullName>
    </submittedName>
</protein>
<organism evidence="2">
    <name type="scientific">Anopheles darlingi</name>
    <name type="common">Mosquito</name>
    <dbReference type="NCBI Taxonomy" id="43151"/>
    <lineage>
        <taxon>Eukaryota</taxon>
        <taxon>Metazoa</taxon>
        <taxon>Ecdysozoa</taxon>
        <taxon>Arthropoda</taxon>
        <taxon>Hexapoda</taxon>
        <taxon>Insecta</taxon>
        <taxon>Pterygota</taxon>
        <taxon>Neoptera</taxon>
        <taxon>Endopterygota</taxon>
        <taxon>Diptera</taxon>
        <taxon>Nematocera</taxon>
        <taxon>Culicoidea</taxon>
        <taxon>Culicidae</taxon>
        <taxon>Anophelinae</taxon>
        <taxon>Anopheles</taxon>
    </lineage>
</organism>
<dbReference type="AlphaFoldDB" id="A0A2M4D6L5"/>
<feature type="signal peptide" evidence="1">
    <location>
        <begin position="1"/>
        <end position="26"/>
    </location>
</feature>
<proteinExistence type="predicted"/>
<dbReference type="EMBL" id="GGFL01009011">
    <property type="protein sequence ID" value="MBW73189.1"/>
    <property type="molecule type" value="Transcribed_RNA"/>
</dbReference>
<evidence type="ECO:0000313" key="2">
    <source>
        <dbReference type="EMBL" id="MBW73189.1"/>
    </source>
</evidence>